<gene>
    <name evidence="3" type="ORF">Ark11_0990</name>
</gene>
<proteinExistence type="predicted"/>
<feature type="region of interest" description="Disordered" evidence="1">
    <location>
        <begin position="248"/>
        <end position="273"/>
    </location>
</feature>
<dbReference type="OrthoDB" id="9965815at2"/>
<feature type="compositionally biased region" description="Low complexity" evidence="1">
    <location>
        <begin position="250"/>
        <end position="263"/>
    </location>
</feature>
<organism evidence="3 4">
    <name type="scientific">Candidatus Ichthyocystis hellenicum</name>
    <dbReference type="NCBI Taxonomy" id="1561003"/>
    <lineage>
        <taxon>Bacteria</taxon>
        <taxon>Pseudomonadati</taxon>
        <taxon>Pseudomonadota</taxon>
        <taxon>Betaproteobacteria</taxon>
        <taxon>Burkholderiales</taxon>
        <taxon>Candidatus Ichthyocystis</taxon>
    </lineage>
</organism>
<feature type="region of interest" description="Disordered" evidence="1">
    <location>
        <begin position="64"/>
        <end position="87"/>
    </location>
</feature>
<sequence length="560" mass="62183">MSINDNTAGRPPDDISLSIEDEDYASTVGSASSIVTLDCVGIDDFSNTYDHAVIPHLGSGITAGEESQPLSSTEGKVKGKKRKNNSSLTSNNSKCFFAKKVLIFFGIINLFLLIIYVLVSQIKFGNLASGSNKSIMNTTDGGLLNSTNIPESLFSTPQDQQFSSTTKPTRTRKRNTTRAKNAPHNSTTDKKVTSSEKSTAAKTTTASNVDTPSVRPKTTTTTNFTSLKQVTDIKEDINTTINDHNVNLPQASTQASTQARTTTPNLTSPRQMSKVEKEISALINDPDIHMHDYERRELIEYMTDVLENEGTGSDADADADNVKAKIRDIKAEISIIKNQRGKKTEKIGAKNNLRKISADISSMPRVDRYLRSEAIKKGINSIMVETSKVTDINLPLAEEQKTALVQKVFNIIVNSEGDTNTATNISIIIHSYNDRQELDKLLDKITRTPKSRKLTEDIVKFAGKKYKIVKDIVSRLECIQKDIEEINNPNGNHNTKYMAKSSLETMLNGINKKSENKRSEADKIVKSYETLIKAAIQSFDEYYKQYMKEAANKYGKHKRK</sequence>
<accession>A0A0S4M2G4</accession>
<keyword evidence="2" id="KW-0812">Transmembrane</keyword>
<evidence type="ECO:0000313" key="4">
    <source>
        <dbReference type="Proteomes" id="UP000198651"/>
    </source>
</evidence>
<dbReference type="EMBL" id="LN906597">
    <property type="protein sequence ID" value="CUT17809.1"/>
    <property type="molecule type" value="Genomic_DNA"/>
</dbReference>
<feature type="compositionally biased region" description="Low complexity" evidence="1">
    <location>
        <begin position="195"/>
        <end position="207"/>
    </location>
</feature>
<evidence type="ECO:0000313" key="3">
    <source>
        <dbReference type="EMBL" id="CUT17809.1"/>
    </source>
</evidence>
<keyword evidence="4" id="KW-1185">Reference proteome</keyword>
<name>A0A0S4M2G4_9BURK</name>
<evidence type="ECO:0000256" key="1">
    <source>
        <dbReference type="SAM" id="MobiDB-lite"/>
    </source>
</evidence>
<dbReference type="AlphaFoldDB" id="A0A0S4M2G4"/>
<keyword evidence="2" id="KW-1133">Transmembrane helix</keyword>
<evidence type="ECO:0000256" key="2">
    <source>
        <dbReference type="SAM" id="Phobius"/>
    </source>
</evidence>
<dbReference type="RefSeq" id="WP_092490524.1">
    <property type="nucleotide sequence ID" value="NZ_LN906597.1"/>
</dbReference>
<dbReference type="Proteomes" id="UP000198651">
    <property type="component" value="Chromosome I"/>
</dbReference>
<reference evidence="4" key="1">
    <citation type="submission" date="2015-11" db="EMBL/GenBank/DDBJ databases">
        <authorList>
            <person name="Seth-Smith H.M.B."/>
        </authorList>
    </citation>
    <scope>NUCLEOTIDE SEQUENCE [LARGE SCALE GENOMIC DNA]</scope>
    <source>
        <strain evidence="4">2013Ark11</strain>
    </source>
</reference>
<keyword evidence="2" id="KW-0472">Membrane</keyword>
<feature type="compositionally biased region" description="Polar residues" evidence="1">
    <location>
        <begin position="146"/>
        <end position="164"/>
    </location>
</feature>
<protein>
    <submittedName>
        <fullName evidence="3">Putative membrane protein</fullName>
    </submittedName>
</protein>
<feature type="region of interest" description="Disordered" evidence="1">
    <location>
        <begin position="146"/>
        <end position="222"/>
    </location>
</feature>
<feature type="transmembrane region" description="Helical" evidence="2">
    <location>
        <begin position="101"/>
        <end position="119"/>
    </location>
</feature>